<protein>
    <submittedName>
        <fullName evidence="3">DUF465 domain-containing protein</fullName>
    </submittedName>
</protein>
<reference evidence="3 5" key="2">
    <citation type="submission" date="2023-10" db="EMBL/GenBank/DDBJ databases">
        <title>Eight complete genome sequences of bacteria isolated from laboratory stock of Giant Kelp gametophytes.</title>
        <authorList>
            <person name="Tolentino B."/>
            <person name="Nuzhdin S."/>
        </authorList>
    </citation>
    <scope>NUCLEOTIDE SEQUENCE [LARGE SCALE GENOMIC DNA]</scope>
    <source>
        <strain evidence="3 5">LC.270.F.C4</strain>
    </source>
</reference>
<dbReference type="EMBL" id="PVUF01000001">
    <property type="protein sequence ID" value="PRZ50000.1"/>
    <property type="molecule type" value="Genomic_DNA"/>
</dbReference>
<dbReference type="Proteomes" id="UP000237718">
    <property type="component" value="Unassembled WGS sequence"/>
</dbReference>
<dbReference type="InterPro" id="IPR038444">
    <property type="entry name" value="DUF465_sf"/>
</dbReference>
<evidence type="ECO:0000313" key="2">
    <source>
        <dbReference type="EMBL" id="PRZ50000.1"/>
    </source>
</evidence>
<dbReference type="AlphaFoldDB" id="A0A2T1AN14"/>
<keyword evidence="5" id="KW-1185">Reference proteome</keyword>
<dbReference type="InterPro" id="IPR007420">
    <property type="entry name" value="DUF465"/>
</dbReference>
<evidence type="ECO:0000313" key="5">
    <source>
        <dbReference type="Proteomes" id="UP001302666"/>
    </source>
</evidence>
<evidence type="ECO:0000256" key="1">
    <source>
        <dbReference type="SAM" id="MobiDB-lite"/>
    </source>
</evidence>
<evidence type="ECO:0000313" key="3">
    <source>
        <dbReference type="EMBL" id="WOI31861.1"/>
    </source>
</evidence>
<accession>A0A2T1AN14</accession>
<dbReference type="Gene3D" id="6.10.280.50">
    <property type="match status" value="1"/>
</dbReference>
<name>A0A2T1AN14_TRISK</name>
<proteinExistence type="predicted"/>
<organism evidence="2 4">
    <name type="scientific">Tritonibacter scottomollicae</name>
    <name type="common">Epibacterium scottomollicae</name>
    <dbReference type="NCBI Taxonomy" id="483013"/>
    <lineage>
        <taxon>Bacteria</taxon>
        <taxon>Pseudomonadati</taxon>
        <taxon>Pseudomonadota</taxon>
        <taxon>Alphaproteobacteria</taxon>
        <taxon>Rhodobacterales</taxon>
        <taxon>Paracoccaceae</taxon>
        <taxon>Tritonibacter</taxon>
    </lineage>
</organism>
<dbReference type="OrthoDB" id="7362854at2"/>
<evidence type="ECO:0000313" key="4">
    <source>
        <dbReference type="Proteomes" id="UP000237718"/>
    </source>
</evidence>
<dbReference type="RefSeq" id="WP_106161665.1">
    <property type="nucleotide sequence ID" value="NZ_CP136704.1"/>
</dbReference>
<dbReference type="EMBL" id="CP136704">
    <property type="protein sequence ID" value="WOI31861.1"/>
    <property type="molecule type" value="Genomic_DNA"/>
</dbReference>
<reference evidence="2 4" key="1">
    <citation type="submission" date="2018-03" db="EMBL/GenBank/DDBJ databases">
        <title>Genomic Encyclopedia of Archaeal and Bacterial Type Strains, Phase II (KMG-II): from individual species to whole genera.</title>
        <authorList>
            <person name="Goeker M."/>
        </authorList>
    </citation>
    <scope>NUCLEOTIDE SEQUENCE [LARGE SCALE GENOMIC DNA]</scope>
    <source>
        <strain evidence="2 4">DSM 25328</strain>
    </source>
</reference>
<dbReference type="Proteomes" id="UP001302666">
    <property type="component" value="Chromosome"/>
</dbReference>
<sequence>MSLSSHLNQLKKKHEHLSFEVERAEKSPATDRMHIKSLKKEKLRLKDEIERLHHA</sequence>
<feature type="region of interest" description="Disordered" evidence="1">
    <location>
        <begin position="1"/>
        <end position="38"/>
    </location>
</feature>
<feature type="compositionally biased region" description="Basic and acidic residues" evidence="1">
    <location>
        <begin position="16"/>
        <end position="38"/>
    </location>
</feature>
<dbReference type="Pfam" id="PF04325">
    <property type="entry name" value="DUF465"/>
    <property type="match status" value="1"/>
</dbReference>
<gene>
    <name evidence="2" type="ORF">CLV89_101216</name>
    <name evidence="3" type="ORF">R1T40_12890</name>
</gene>